<protein>
    <recommendedName>
        <fullName evidence="1">ATP-dependent Clp protease adapter protein ClpS</fullName>
    </recommendedName>
</protein>
<dbReference type="eggNOG" id="COG2127">
    <property type="taxonomic scope" value="Bacteria"/>
</dbReference>
<dbReference type="STRING" id="488538.SAR116_1049"/>
<evidence type="ECO:0000256" key="1">
    <source>
        <dbReference type="HAMAP-Rule" id="MF_00302"/>
    </source>
</evidence>
<dbReference type="GO" id="GO:0030163">
    <property type="term" value="P:protein catabolic process"/>
    <property type="evidence" value="ECO:0007669"/>
    <property type="project" value="InterPro"/>
</dbReference>
<keyword evidence="3" id="KW-0378">Hydrolase</keyword>
<evidence type="ECO:0000259" key="2">
    <source>
        <dbReference type="Pfam" id="PF02617"/>
    </source>
</evidence>
<dbReference type="InterPro" id="IPR014719">
    <property type="entry name" value="Ribosomal_bL12_C/ClpS-like"/>
</dbReference>
<dbReference type="InterPro" id="IPR022935">
    <property type="entry name" value="ClpS"/>
</dbReference>
<sequence>MMNDDYTPMEFVVHVLQHFFGRTADEATQIMLNVHQRGVGICGIYSFEIAETKASKTMEYARQKEHPLQLQLEKE</sequence>
<proteinExistence type="inferred from homology"/>
<reference evidence="3 4" key="1">
    <citation type="journal article" date="2010" name="J. Bacteriol.">
        <title>Complete genome sequence of "Candidatus Puniceispirillum marinum" IMCC1322, a representative of the SAR116 clade in the Alphaproteobacteria.</title>
        <authorList>
            <person name="Oh H.M."/>
            <person name="Kwon K.K."/>
            <person name="Kang I."/>
            <person name="Kang S.G."/>
            <person name="Lee J.H."/>
            <person name="Kim S.J."/>
            <person name="Cho J.C."/>
        </authorList>
    </citation>
    <scope>NUCLEOTIDE SEQUENCE [LARGE SCALE GENOMIC DNA]</scope>
    <source>
        <strain evidence="3 4">IMCC1322</strain>
    </source>
</reference>
<dbReference type="HAMAP" id="MF_00302">
    <property type="entry name" value="ClpS"/>
    <property type="match status" value="1"/>
</dbReference>
<dbReference type="FunFam" id="3.30.1390.10:FF:000002">
    <property type="entry name" value="ATP-dependent Clp protease adapter protein ClpS"/>
    <property type="match status" value="1"/>
</dbReference>
<accession>D5BSP5</accession>
<evidence type="ECO:0000313" key="4">
    <source>
        <dbReference type="Proteomes" id="UP000007460"/>
    </source>
</evidence>
<comment type="function">
    <text evidence="1">Involved in the modulation of the specificity of the ClpAP-mediated ATP-dependent protein degradation.</text>
</comment>
<dbReference type="Pfam" id="PF02617">
    <property type="entry name" value="ClpS"/>
    <property type="match status" value="1"/>
</dbReference>
<dbReference type="GO" id="GO:0016740">
    <property type="term" value="F:transferase activity"/>
    <property type="evidence" value="ECO:0007669"/>
    <property type="project" value="UniProtKB-KW"/>
</dbReference>
<gene>
    <name evidence="1" type="primary">clpS</name>
    <name evidence="3" type="ordered locus">SAR116_1049</name>
</gene>
<dbReference type="SUPFAM" id="SSF54736">
    <property type="entry name" value="ClpS-like"/>
    <property type="match status" value="1"/>
</dbReference>
<dbReference type="AlphaFoldDB" id="D5BSP5"/>
<dbReference type="KEGG" id="apb:SAR116_1049"/>
<comment type="similarity">
    <text evidence="1">Belongs to the ClpS family.</text>
</comment>
<dbReference type="GO" id="GO:0006508">
    <property type="term" value="P:proteolysis"/>
    <property type="evidence" value="ECO:0007669"/>
    <property type="project" value="UniProtKB-UniRule"/>
</dbReference>
<dbReference type="GO" id="GO:0008233">
    <property type="term" value="F:peptidase activity"/>
    <property type="evidence" value="ECO:0007669"/>
    <property type="project" value="UniProtKB-KW"/>
</dbReference>
<keyword evidence="3" id="KW-0808">Transferase</keyword>
<organism evidence="3 4">
    <name type="scientific">Puniceispirillum marinum (strain IMCC1322)</name>
    <dbReference type="NCBI Taxonomy" id="488538"/>
    <lineage>
        <taxon>Bacteria</taxon>
        <taxon>Pseudomonadati</taxon>
        <taxon>Pseudomonadota</taxon>
        <taxon>Alphaproteobacteria</taxon>
        <taxon>Candidatus Puniceispirillales</taxon>
        <taxon>Candidatus Puniceispirillaceae</taxon>
        <taxon>Candidatus Puniceispirillum</taxon>
    </lineage>
</organism>
<keyword evidence="3" id="KW-0645">Protease</keyword>
<name>D5BSP5_PUNMI</name>
<dbReference type="HOGENOM" id="CLU_134358_3_0_5"/>
<dbReference type="Proteomes" id="UP000007460">
    <property type="component" value="Chromosome"/>
</dbReference>
<dbReference type="InterPro" id="IPR003769">
    <property type="entry name" value="ClpS_core"/>
</dbReference>
<feature type="domain" description="Adaptor protein ClpS core" evidence="2">
    <location>
        <begin position="1"/>
        <end position="70"/>
    </location>
</feature>
<comment type="subunit">
    <text evidence="1">Binds to the N-terminal domain of the chaperone ClpA.</text>
</comment>
<dbReference type="EMBL" id="CP001751">
    <property type="protein sequence ID" value="ADE39292.1"/>
    <property type="molecule type" value="Genomic_DNA"/>
</dbReference>
<dbReference type="Gene3D" id="3.30.1390.10">
    <property type="match status" value="1"/>
</dbReference>
<keyword evidence="4" id="KW-1185">Reference proteome</keyword>
<evidence type="ECO:0000313" key="3">
    <source>
        <dbReference type="EMBL" id="ADE39292.1"/>
    </source>
</evidence>